<evidence type="ECO:0000313" key="2">
    <source>
        <dbReference type="EMBL" id="KAF7489021.1"/>
    </source>
</evidence>
<dbReference type="EnsemblMetazoa" id="SSS_1782s_mrna">
    <property type="protein sequence ID" value="KAF7489021.1"/>
    <property type="gene ID" value="SSS_1782"/>
</dbReference>
<keyword evidence="1" id="KW-1133">Transmembrane helix</keyword>
<feature type="transmembrane region" description="Helical" evidence="1">
    <location>
        <begin position="87"/>
        <end position="111"/>
    </location>
</feature>
<organism evidence="2">
    <name type="scientific">Sarcoptes scabiei</name>
    <name type="common">Itch mite</name>
    <name type="synonym">Acarus scabiei</name>
    <dbReference type="NCBI Taxonomy" id="52283"/>
    <lineage>
        <taxon>Eukaryota</taxon>
        <taxon>Metazoa</taxon>
        <taxon>Ecdysozoa</taxon>
        <taxon>Arthropoda</taxon>
        <taxon>Chelicerata</taxon>
        <taxon>Arachnida</taxon>
        <taxon>Acari</taxon>
        <taxon>Acariformes</taxon>
        <taxon>Sarcoptiformes</taxon>
        <taxon>Astigmata</taxon>
        <taxon>Psoroptidia</taxon>
        <taxon>Sarcoptoidea</taxon>
        <taxon>Sarcoptidae</taxon>
        <taxon>Sarcoptinae</taxon>
        <taxon>Sarcoptes</taxon>
    </lineage>
</organism>
<reference evidence="2" key="2">
    <citation type="submission" date="2020-01" db="EMBL/GenBank/DDBJ databases">
        <authorList>
            <person name="Korhonen P.K.K."/>
            <person name="Guangxu M.G."/>
            <person name="Wang T.W."/>
            <person name="Stroehlein A.J.S."/>
            <person name="Young N.D."/>
            <person name="Ang C.-S.A."/>
            <person name="Fernando D.W.F."/>
            <person name="Lu H.L."/>
            <person name="Taylor S.T."/>
            <person name="Ehtesham M.E.M."/>
            <person name="Najaraj S.H.N."/>
            <person name="Harsha G.H.G."/>
            <person name="Madugundu A.M."/>
            <person name="Renuse S.R."/>
            <person name="Holt D.H."/>
            <person name="Pandey A.P."/>
            <person name="Papenfuss A.P."/>
            <person name="Gasser R.B.G."/>
            <person name="Fischer K.F."/>
        </authorList>
    </citation>
    <scope>NUCLEOTIDE SEQUENCE</scope>
    <source>
        <strain evidence="2">SSS_KF_BRIS2020</strain>
    </source>
</reference>
<feature type="transmembrane region" description="Helical" evidence="1">
    <location>
        <begin position="12"/>
        <end position="31"/>
    </location>
</feature>
<keyword evidence="1" id="KW-0812">Transmembrane</keyword>
<accession>A0A834R5I7</accession>
<keyword evidence="4" id="KW-1185">Reference proteome</keyword>
<feature type="transmembrane region" description="Helical" evidence="1">
    <location>
        <begin position="131"/>
        <end position="156"/>
    </location>
</feature>
<evidence type="ECO:0000256" key="1">
    <source>
        <dbReference type="SAM" id="Phobius"/>
    </source>
</evidence>
<evidence type="ECO:0000313" key="4">
    <source>
        <dbReference type="Proteomes" id="UP000070412"/>
    </source>
</evidence>
<proteinExistence type="predicted"/>
<reference evidence="4" key="1">
    <citation type="journal article" date="2020" name="PLoS Negl. Trop. Dis.">
        <title>High-quality nuclear genome for Sarcoptes scabiei-A critical resource for a neglected parasite.</title>
        <authorList>
            <person name="Korhonen P.K."/>
            <person name="Gasser R.B."/>
            <person name="Ma G."/>
            <person name="Wang T."/>
            <person name="Stroehlein A.J."/>
            <person name="Young N.D."/>
            <person name="Ang C.S."/>
            <person name="Fernando D.D."/>
            <person name="Lu H.C."/>
            <person name="Taylor S."/>
            <person name="Reynolds S.L."/>
            <person name="Mofiz E."/>
            <person name="Najaraj S.H."/>
            <person name="Gowda H."/>
            <person name="Madugundu A."/>
            <person name="Renuse S."/>
            <person name="Holt D."/>
            <person name="Pandey A."/>
            <person name="Papenfuss A.T."/>
            <person name="Fischer K."/>
        </authorList>
    </citation>
    <scope>NUCLEOTIDE SEQUENCE [LARGE SCALE GENOMIC DNA]</scope>
</reference>
<dbReference type="EMBL" id="WVUK01000065">
    <property type="protein sequence ID" value="KAF7489021.1"/>
    <property type="molecule type" value="Genomic_DNA"/>
</dbReference>
<gene>
    <name evidence="2" type="ORF">SSS_1782</name>
</gene>
<keyword evidence="1" id="KW-0472">Membrane</keyword>
<protein>
    <submittedName>
        <fullName evidence="2 3">Uncharacterized protein</fullName>
    </submittedName>
</protein>
<name>A0A834R5I7_SARSC</name>
<sequence>MANPNMDLCFLRYFHFFLHLISLFILIEQFIERKLESEQLDRQLRKRLVERINDFVLDEQTQPGPCWNVSFELEDYFREKNIQQQSILLIFSFITLKFLSMVFVSIPSWSLLSLFTVSDLVILVFNLFNKILSSISLMIEAVFVASFVCNIACIIFKIRARYYDSTQRSKNQIKSNPSRDGRIISNLNRSMDYSRPDSLSNLATNPNRFYRSEHFYPFLIANKNPNVVVDGDDNDDDVC</sequence>
<dbReference type="AlphaFoldDB" id="A0A834R5I7"/>
<evidence type="ECO:0000313" key="3">
    <source>
        <dbReference type="EnsemblMetazoa" id="KAF7489021.1"/>
    </source>
</evidence>
<reference evidence="3" key="3">
    <citation type="submission" date="2022-06" db="UniProtKB">
        <authorList>
            <consortium name="EnsemblMetazoa"/>
        </authorList>
    </citation>
    <scope>IDENTIFICATION</scope>
</reference>
<dbReference type="Proteomes" id="UP000070412">
    <property type="component" value="Unassembled WGS sequence"/>
</dbReference>